<evidence type="ECO:0000256" key="1">
    <source>
        <dbReference type="SAM" id="Phobius"/>
    </source>
</evidence>
<evidence type="ECO:0000313" key="3">
    <source>
        <dbReference type="Proteomes" id="UP001497480"/>
    </source>
</evidence>
<protein>
    <recommendedName>
        <fullName evidence="4">Secreted protein</fullName>
    </recommendedName>
</protein>
<reference evidence="2 3" key="1">
    <citation type="submission" date="2024-03" db="EMBL/GenBank/DDBJ databases">
        <authorList>
            <person name="Martinez-Hernandez J."/>
        </authorList>
    </citation>
    <scope>NUCLEOTIDE SEQUENCE [LARGE SCALE GENOMIC DNA]</scope>
</reference>
<name>A0AAV1YJ04_LUPLU</name>
<keyword evidence="3" id="KW-1185">Reference proteome</keyword>
<feature type="transmembrane region" description="Helical" evidence="1">
    <location>
        <begin position="37"/>
        <end position="56"/>
    </location>
</feature>
<evidence type="ECO:0008006" key="4">
    <source>
        <dbReference type="Google" id="ProtNLM"/>
    </source>
</evidence>
<dbReference type="AlphaFoldDB" id="A0AAV1YJ04"/>
<comment type="caution">
    <text evidence="2">The sequence shown here is derived from an EMBL/GenBank/DDBJ whole genome shotgun (WGS) entry which is preliminary data.</text>
</comment>
<organism evidence="2 3">
    <name type="scientific">Lupinus luteus</name>
    <name type="common">European yellow lupine</name>
    <dbReference type="NCBI Taxonomy" id="3873"/>
    <lineage>
        <taxon>Eukaryota</taxon>
        <taxon>Viridiplantae</taxon>
        <taxon>Streptophyta</taxon>
        <taxon>Embryophyta</taxon>
        <taxon>Tracheophyta</taxon>
        <taxon>Spermatophyta</taxon>
        <taxon>Magnoliopsida</taxon>
        <taxon>eudicotyledons</taxon>
        <taxon>Gunneridae</taxon>
        <taxon>Pentapetalae</taxon>
        <taxon>rosids</taxon>
        <taxon>fabids</taxon>
        <taxon>Fabales</taxon>
        <taxon>Fabaceae</taxon>
        <taxon>Papilionoideae</taxon>
        <taxon>50 kb inversion clade</taxon>
        <taxon>genistoids sensu lato</taxon>
        <taxon>core genistoids</taxon>
        <taxon>Genisteae</taxon>
        <taxon>Lupinus</taxon>
    </lineage>
</organism>
<gene>
    <name evidence="2" type="ORF">LLUT_LOCUS33954</name>
</gene>
<proteinExistence type="predicted"/>
<sequence>MMKKLCPFIFILSISGLNFSSIFFLLNFPCSSYRFNFSFPCIVASFSSLCSSRLLLIQKKKRHVLITDRSSNINLAINLAHRVSFLPRSLNKMDKAKKFV</sequence>
<feature type="transmembrane region" description="Helical" evidence="1">
    <location>
        <begin position="7"/>
        <end position="25"/>
    </location>
</feature>
<keyword evidence="1" id="KW-0812">Transmembrane</keyword>
<evidence type="ECO:0000313" key="2">
    <source>
        <dbReference type="EMBL" id="CAL0332894.1"/>
    </source>
</evidence>
<dbReference type="EMBL" id="CAXHTB010000024">
    <property type="protein sequence ID" value="CAL0332894.1"/>
    <property type="molecule type" value="Genomic_DNA"/>
</dbReference>
<keyword evidence="1" id="KW-1133">Transmembrane helix</keyword>
<dbReference type="Proteomes" id="UP001497480">
    <property type="component" value="Unassembled WGS sequence"/>
</dbReference>
<accession>A0AAV1YJ04</accession>
<keyword evidence="1" id="KW-0472">Membrane</keyword>